<evidence type="ECO:0000256" key="5">
    <source>
        <dbReference type="ARBA" id="ARBA00022679"/>
    </source>
</evidence>
<protein>
    <recommendedName>
        <fullName evidence="9">8-amino-7-ketopelargonate synthase</fullName>
        <ecNumber evidence="9">2.3.1.47</ecNumber>
    </recommendedName>
</protein>
<dbReference type="Gene3D" id="3.40.640.10">
    <property type="entry name" value="Type I PLP-dependent aspartate aminotransferase-like (Major domain)"/>
    <property type="match status" value="1"/>
</dbReference>
<dbReference type="PROSITE" id="PS00599">
    <property type="entry name" value="AA_TRANSFER_CLASS_2"/>
    <property type="match status" value="1"/>
</dbReference>
<evidence type="ECO:0000256" key="9">
    <source>
        <dbReference type="RuleBase" id="RU003693"/>
    </source>
</evidence>
<evidence type="ECO:0000256" key="6">
    <source>
        <dbReference type="ARBA" id="ARBA00022756"/>
    </source>
</evidence>
<evidence type="ECO:0000256" key="4">
    <source>
        <dbReference type="ARBA" id="ARBA00011738"/>
    </source>
</evidence>
<reference evidence="11 12" key="1">
    <citation type="submission" date="2023-10" db="EMBL/GenBank/DDBJ databases">
        <title>Novel methanotroph of the genus Methylocapsa from a subarctic wetland.</title>
        <authorList>
            <person name="Belova S.E."/>
            <person name="Oshkin I.Y."/>
            <person name="Miroshnikov K."/>
            <person name="Dedysh S.N."/>
        </authorList>
    </citation>
    <scope>NUCLEOTIDE SEQUENCE [LARGE SCALE GENOMIC DNA]</scope>
    <source>
        <strain evidence="11 12">RX1</strain>
    </source>
</reference>
<accession>A0ABZ0HQC2</accession>
<keyword evidence="6" id="KW-0093">Biotin biosynthesis</keyword>
<gene>
    <name evidence="11" type="primary">bioF</name>
    <name evidence="11" type="ORF">RZS28_14380</name>
</gene>
<evidence type="ECO:0000259" key="10">
    <source>
        <dbReference type="Pfam" id="PF00155"/>
    </source>
</evidence>
<dbReference type="RefSeq" id="WP_407338420.1">
    <property type="nucleotide sequence ID" value="NZ_CP136862.1"/>
</dbReference>
<dbReference type="PANTHER" id="PTHR13693">
    <property type="entry name" value="CLASS II AMINOTRANSFERASE/8-AMINO-7-OXONONANOATE SYNTHASE"/>
    <property type="match status" value="1"/>
</dbReference>
<evidence type="ECO:0000256" key="2">
    <source>
        <dbReference type="ARBA" id="ARBA00004746"/>
    </source>
</evidence>
<dbReference type="GO" id="GO:0008710">
    <property type="term" value="F:8-amino-7-oxononanoate synthase activity"/>
    <property type="evidence" value="ECO:0007669"/>
    <property type="project" value="UniProtKB-EC"/>
</dbReference>
<dbReference type="PANTHER" id="PTHR13693:SF100">
    <property type="entry name" value="8-AMINO-7-OXONONANOATE SYNTHASE"/>
    <property type="match status" value="1"/>
</dbReference>
<keyword evidence="12" id="KW-1185">Reference proteome</keyword>
<dbReference type="InterPro" id="IPR015422">
    <property type="entry name" value="PyrdxlP-dep_Trfase_small"/>
</dbReference>
<comment type="catalytic activity">
    <reaction evidence="8 9">
        <text>6-carboxyhexanoyl-[ACP] + L-alanine + H(+) = (8S)-8-amino-7-oxononanoate + holo-[ACP] + CO2</text>
        <dbReference type="Rhea" id="RHEA:42288"/>
        <dbReference type="Rhea" id="RHEA-COMP:9685"/>
        <dbReference type="Rhea" id="RHEA-COMP:9955"/>
        <dbReference type="ChEBI" id="CHEBI:15378"/>
        <dbReference type="ChEBI" id="CHEBI:16526"/>
        <dbReference type="ChEBI" id="CHEBI:57972"/>
        <dbReference type="ChEBI" id="CHEBI:64479"/>
        <dbReference type="ChEBI" id="CHEBI:78846"/>
        <dbReference type="ChEBI" id="CHEBI:149468"/>
        <dbReference type="EC" id="2.3.1.47"/>
    </reaction>
</comment>
<keyword evidence="11" id="KW-0012">Acyltransferase</keyword>
<dbReference type="InterPro" id="IPR050087">
    <property type="entry name" value="AON_synthase_class-II"/>
</dbReference>
<dbReference type="Gene3D" id="3.90.1150.10">
    <property type="entry name" value="Aspartate Aminotransferase, domain 1"/>
    <property type="match status" value="1"/>
</dbReference>
<dbReference type="Pfam" id="PF00155">
    <property type="entry name" value="Aminotran_1_2"/>
    <property type="match status" value="1"/>
</dbReference>
<keyword evidence="5 9" id="KW-0808">Transferase</keyword>
<evidence type="ECO:0000313" key="11">
    <source>
        <dbReference type="EMBL" id="WOJ88982.1"/>
    </source>
</evidence>
<name>A0ABZ0HQC2_9HYPH</name>
<dbReference type="EMBL" id="CP136862">
    <property type="protein sequence ID" value="WOJ88982.1"/>
    <property type="molecule type" value="Genomic_DNA"/>
</dbReference>
<proteinExistence type="inferred from homology"/>
<feature type="domain" description="Aminotransferase class I/classII large" evidence="10">
    <location>
        <begin position="42"/>
        <end position="377"/>
    </location>
</feature>
<comment type="function">
    <text evidence="9">Catalyzes the decarboxylative condensation of pimeloyl-[acyl-carrier protein] and L-alanine to produce 8-amino-7-oxononanoate (AON), [acyl-carrier protein], and carbon dioxide.</text>
</comment>
<comment type="subunit">
    <text evidence="4 9">Homodimer.</text>
</comment>
<keyword evidence="7 9" id="KW-0663">Pyridoxal phosphate</keyword>
<dbReference type="InterPro" id="IPR004839">
    <property type="entry name" value="Aminotransferase_I/II_large"/>
</dbReference>
<evidence type="ECO:0000313" key="12">
    <source>
        <dbReference type="Proteomes" id="UP001626536"/>
    </source>
</evidence>
<evidence type="ECO:0000256" key="1">
    <source>
        <dbReference type="ARBA" id="ARBA00001933"/>
    </source>
</evidence>
<sequence>MRSLDDFASQKLAELDAAHLRRALVESVREDGLYITRDGRRLLSFSCNDYLNLTHHPALKAAAAQAIELYGVGAGASRLVTGNHPLLHELEARLARLKRAEAACVFGSGYLANAGIIPTLAGTQDLILIDELAHACLWAGAQLSPAQTLVFRHNDVTHAKDLLARDRAKFRRALLVTDGVFSMDGDLAPLRELGALCASYDAWLMSDDAHGLGVIGDGRGSAFAAGASADVPLQMGTLSKAIGGYGGYLCASRPVIDLIKTRARTLIYSTGLPPAMAAAAIAALDIIESDPALTRRPLEKARAFAARLGLAEAQSPIVPIIVGEPEAALEASRRLAEQGFLVAAIRPPTVPAGTARLRFAFTAAHPDEEIARLAEAVRALAAFKPARKEPERCPPSS</sequence>
<comment type="pathway">
    <text evidence="2 9">Cofactor biosynthesis; biotin biosynthesis.</text>
</comment>
<dbReference type="InterPro" id="IPR004723">
    <property type="entry name" value="AONS_Archaea/Proteobacteria"/>
</dbReference>
<dbReference type="Proteomes" id="UP001626536">
    <property type="component" value="Chromosome"/>
</dbReference>
<dbReference type="InterPro" id="IPR015421">
    <property type="entry name" value="PyrdxlP-dep_Trfase_major"/>
</dbReference>
<comment type="similarity">
    <text evidence="3 9">Belongs to the class-II pyridoxal-phosphate-dependent aminotransferase family. BioF subfamily.</text>
</comment>
<evidence type="ECO:0000256" key="8">
    <source>
        <dbReference type="ARBA" id="ARBA00047715"/>
    </source>
</evidence>
<organism evidence="11 12">
    <name type="scientific">Methylocapsa polymorpha</name>
    <dbReference type="NCBI Taxonomy" id="3080828"/>
    <lineage>
        <taxon>Bacteria</taxon>
        <taxon>Pseudomonadati</taxon>
        <taxon>Pseudomonadota</taxon>
        <taxon>Alphaproteobacteria</taxon>
        <taxon>Hyphomicrobiales</taxon>
        <taxon>Beijerinckiaceae</taxon>
        <taxon>Methylocapsa</taxon>
    </lineage>
</organism>
<dbReference type="NCBIfam" id="TIGR00858">
    <property type="entry name" value="bioF"/>
    <property type="match status" value="1"/>
</dbReference>
<comment type="cofactor">
    <cofactor evidence="1 9">
        <name>pyridoxal 5'-phosphate</name>
        <dbReference type="ChEBI" id="CHEBI:597326"/>
    </cofactor>
</comment>
<dbReference type="EC" id="2.3.1.47" evidence="9"/>
<dbReference type="InterPro" id="IPR001917">
    <property type="entry name" value="Aminotrans_II_pyridoxalP_BS"/>
</dbReference>
<evidence type="ECO:0000256" key="7">
    <source>
        <dbReference type="ARBA" id="ARBA00022898"/>
    </source>
</evidence>
<dbReference type="SUPFAM" id="SSF53383">
    <property type="entry name" value="PLP-dependent transferases"/>
    <property type="match status" value="1"/>
</dbReference>
<evidence type="ECO:0000256" key="3">
    <source>
        <dbReference type="ARBA" id="ARBA00010008"/>
    </source>
</evidence>
<dbReference type="InterPro" id="IPR015424">
    <property type="entry name" value="PyrdxlP-dep_Trfase"/>
</dbReference>